<reference evidence="1 2" key="1">
    <citation type="submission" date="2021-04" db="EMBL/GenBank/DDBJ databases">
        <authorList>
            <person name="Bliznina A."/>
        </authorList>
    </citation>
    <scope>NUCLEOTIDE SEQUENCE [LARGE SCALE GENOMIC DNA]</scope>
</reference>
<dbReference type="Proteomes" id="UP001158576">
    <property type="component" value="Chromosome PAR"/>
</dbReference>
<protein>
    <submittedName>
        <fullName evidence="1">Oidioi.mRNA.OKI2018_I69.PAR.g9961.t1.cds</fullName>
    </submittedName>
</protein>
<name>A0ABN7RN77_OIKDI</name>
<gene>
    <name evidence="1" type="ORF">OKIOD_LOCUS1519</name>
</gene>
<accession>A0ABN7RN77</accession>
<keyword evidence="2" id="KW-1185">Reference proteome</keyword>
<dbReference type="EMBL" id="OU015568">
    <property type="protein sequence ID" value="CAG5081785.1"/>
    <property type="molecule type" value="Genomic_DNA"/>
</dbReference>
<sequence length="75" mass="8647">MNNSEEEKKKKARVTAAIKKVLTDRPSLEADQNDEISYQLDHVEADGYGFANVDIEELYYPPHIIDSIQKRQKNP</sequence>
<evidence type="ECO:0000313" key="2">
    <source>
        <dbReference type="Proteomes" id="UP001158576"/>
    </source>
</evidence>
<proteinExistence type="predicted"/>
<evidence type="ECO:0000313" key="1">
    <source>
        <dbReference type="EMBL" id="CAG5081785.1"/>
    </source>
</evidence>
<organism evidence="1 2">
    <name type="scientific">Oikopleura dioica</name>
    <name type="common">Tunicate</name>
    <dbReference type="NCBI Taxonomy" id="34765"/>
    <lineage>
        <taxon>Eukaryota</taxon>
        <taxon>Metazoa</taxon>
        <taxon>Chordata</taxon>
        <taxon>Tunicata</taxon>
        <taxon>Appendicularia</taxon>
        <taxon>Copelata</taxon>
        <taxon>Oikopleuridae</taxon>
        <taxon>Oikopleura</taxon>
    </lineage>
</organism>